<dbReference type="AlphaFoldDB" id="A0AA37SKK2"/>
<evidence type="ECO:0000313" key="10">
    <source>
        <dbReference type="Proteomes" id="UP001156666"/>
    </source>
</evidence>
<keyword evidence="2 6" id="KW-0479">Metal-binding</keyword>
<comment type="similarity">
    <text evidence="1 7">Belongs to the mandelate racemase/muconate lactonizing enzyme family.</text>
</comment>
<dbReference type="SFLD" id="SFLDF00009">
    <property type="entry name" value="o-succinylbenzoate_synthase"/>
    <property type="match status" value="1"/>
</dbReference>
<dbReference type="SUPFAM" id="SSF51604">
    <property type="entry name" value="Enolase C-terminal domain-like"/>
    <property type="match status" value="1"/>
</dbReference>
<dbReference type="PANTHER" id="PTHR48073:SF2">
    <property type="entry name" value="O-SUCCINYLBENZOATE SYNTHASE"/>
    <property type="match status" value="1"/>
</dbReference>
<accession>A0AA37SKK2</accession>
<dbReference type="InterPro" id="IPR013341">
    <property type="entry name" value="Mandelate_racemase_N_dom"/>
</dbReference>
<evidence type="ECO:0000256" key="7">
    <source>
        <dbReference type="RuleBase" id="RU366006"/>
    </source>
</evidence>
<evidence type="ECO:0000256" key="3">
    <source>
        <dbReference type="ARBA" id="ARBA00022842"/>
    </source>
</evidence>
<comment type="cofactor">
    <cofactor evidence="6 7">
        <name>Mg(2+)</name>
        <dbReference type="ChEBI" id="CHEBI:18420"/>
    </cofactor>
    <text evidence="6 7">Binds 1 Mg(2+) ion per subunit.</text>
</comment>
<keyword evidence="4 7" id="KW-0413">Isomerase</keyword>
<reference evidence="9" key="2">
    <citation type="submission" date="2023-01" db="EMBL/GenBank/DDBJ databases">
        <title>Draft genome sequence of Portibacter lacus strain NBRC 108769.</title>
        <authorList>
            <person name="Sun Q."/>
            <person name="Mori K."/>
        </authorList>
    </citation>
    <scope>NUCLEOTIDE SEQUENCE</scope>
    <source>
        <strain evidence="9">NBRC 108769</strain>
    </source>
</reference>
<sequence length="362" mass="40382">MLIDKIKFVKLDLCLRKPYTIAYETISEATNFILKISTRSGMCGYGCAAPDLAVTHEDPAMVEKAITTVVIPYLEGKNPYCRGEILEHFRKVLPNHNSTLAMIDMALFDLLARRTNLPLYQVLGGYRHSIPTSVTIGILPTDETLEEAAEIISKGFFILKVKGGLDIDNDIERIRKIREQFGPVIRIRFDGNQGFDLDETVRFIKEAHPYNVEILEQPMAIGSELPNFDEGNNGTLPIMADESLKHLKDAFRIAKNSAIDMINIKIQKVGGLEEAMHINSVSKAVNNEVMIGCLDECALGISSGLHLALSRPNIQFADLDAHLDFENDPFQNLFTIKEGLMYPKLQPGLGKISAEINDMFIT</sequence>
<evidence type="ECO:0000256" key="6">
    <source>
        <dbReference type="PIRSR" id="PIRSR634603-3"/>
    </source>
</evidence>
<feature type="active site" description="Proton acceptor; specific for (S)-substrate epimerization" evidence="5">
    <location>
        <position position="265"/>
    </location>
</feature>
<dbReference type="SFLD" id="SFLDG00180">
    <property type="entry name" value="muconate_cycloisomerase"/>
    <property type="match status" value="1"/>
</dbReference>
<dbReference type="GO" id="GO:0006518">
    <property type="term" value="P:peptide metabolic process"/>
    <property type="evidence" value="ECO:0007669"/>
    <property type="project" value="UniProtKB-ARBA"/>
</dbReference>
<feature type="binding site" evidence="6">
    <location>
        <position position="216"/>
    </location>
    <ligand>
        <name>Mg(2+)</name>
        <dbReference type="ChEBI" id="CHEBI:18420"/>
    </ligand>
</feature>
<evidence type="ECO:0000259" key="8">
    <source>
        <dbReference type="SMART" id="SM00922"/>
    </source>
</evidence>
<evidence type="ECO:0000256" key="2">
    <source>
        <dbReference type="ARBA" id="ARBA00022723"/>
    </source>
</evidence>
<dbReference type="GO" id="GO:0000287">
    <property type="term" value="F:magnesium ion binding"/>
    <property type="evidence" value="ECO:0007669"/>
    <property type="project" value="UniProtKB-ARBA"/>
</dbReference>
<feature type="domain" description="Mandelate racemase/muconate lactonizing enzyme C-terminal" evidence="8">
    <location>
        <begin position="142"/>
        <end position="235"/>
    </location>
</feature>
<dbReference type="InterPro" id="IPR013342">
    <property type="entry name" value="Mandelate_racemase_C"/>
</dbReference>
<protein>
    <recommendedName>
        <fullName evidence="7">Dipeptide epimerase</fullName>
        <ecNumber evidence="7">5.1.1.-</ecNumber>
    </recommendedName>
</protein>
<organism evidence="9 10">
    <name type="scientific">Portibacter lacus</name>
    <dbReference type="NCBI Taxonomy" id="1099794"/>
    <lineage>
        <taxon>Bacteria</taxon>
        <taxon>Pseudomonadati</taxon>
        <taxon>Bacteroidota</taxon>
        <taxon>Saprospiria</taxon>
        <taxon>Saprospirales</taxon>
        <taxon>Haliscomenobacteraceae</taxon>
        <taxon>Portibacter</taxon>
    </lineage>
</organism>
<evidence type="ECO:0000313" key="9">
    <source>
        <dbReference type="EMBL" id="GLR15595.1"/>
    </source>
</evidence>
<dbReference type="Gene3D" id="3.20.20.120">
    <property type="entry name" value="Enolase-like C-terminal domain"/>
    <property type="match status" value="1"/>
</dbReference>
<dbReference type="Pfam" id="PF13378">
    <property type="entry name" value="MR_MLE_C"/>
    <property type="match status" value="1"/>
</dbReference>
<dbReference type="EMBL" id="BSOH01000001">
    <property type="protein sequence ID" value="GLR15595.1"/>
    <property type="molecule type" value="Genomic_DNA"/>
</dbReference>
<dbReference type="SUPFAM" id="SSF54826">
    <property type="entry name" value="Enolase N-terminal domain-like"/>
    <property type="match status" value="1"/>
</dbReference>
<feature type="binding site" evidence="6">
    <location>
        <position position="190"/>
    </location>
    <ligand>
        <name>Mg(2+)</name>
        <dbReference type="ChEBI" id="CHEBI:18420"/>
    </ligand>
</feature>
<evidence type="ECO:0000256" key="5">
    <source>
        <dbReference type="PIRSR" id="PIRSR634603-1"/>
    </source>
</evidence>
<feature type="active site" description="Proton acceptor; specific for (R)-substrate epimerization" evidence="5">
    <location>
        <position position="162"/>
    </location>
</feature>
<dbReference type="PANTHER" id="PTHR48073">
    <property type="entry name" value="O-SUCCINYLBENZOATE SYNTHASE-RELATED"/>
    <property type="match status" value="1"/>
</dbReference>
<dbReference type="SFLD" id="SFLDS00001">
    <property type="entry name" value="Enolase"/>
    <property type="match status" value="1"/>
</dbReference>
<dbReference type="InterPro" id="IPR029017">
    <property type="entry name" value="Enolase-like_N"/>
</dbReference>
<evidence type="ECO:0000256" key="4">
    <source>
        <dbReference type="ARBA" id="ARBA00023235"/>
    </source>
</evidence>
<proteinExistence type="inferred from homology"/>
<dbReference type="RefSeq" id="WP_235292492.1">
    <property type="nucleotide sequence ID" value="NZ_BSOH01000001.1"/>
</dbReference>
<keyword evidence="3 6" id="KW-0460">Magnesium</keyword>
<feature type="binding site" evidence="6">
    <location>
        <position position="241"/>
    </location>
    <ligand>
        <name>Mg(2+)</name>
        <dbReference type="ChEBI" id="CHEBI:18420"/>
    </ligand>
</feature>
<dbReference type="InterPro" id="IPR034603">
    <property type="entry name" value="Dipeptide_epimerase"/>
</dbReference>
<dbReference type="GO" id="GO:0016855">
    <property type="term" value="F:racemase and epimerase activity, acting on amino acids and derivatives"/>
    <property type="evidence" value="ECO:0007669"/>
    <property type="project" value="UniProtKB-UniRule"/>
</dbReference>
<gene>
    <name evidence="9" type="ORF">GCM10007940_02100</name>
</gene>
<comment type="caution">
    <text evidence="9">The sequence shown here is derived from an EMBL/GenBank/DDBJ whole genome shotgun (WGS) entry which is preliminary data.</text>
</comment>
<dbReference type="EC" id="5.1.1.-" evidence="7"/>
<reference evidence="9" key="1">
    <citation type="journal article" date="2014" name="Int. J. Syst. Evol. Microbiol.">
        <title>Complete genome sequence of Corynebacterium casei LMG S-19264T (=DSM 44701T), isolated from a smear-ripened cheese.</title>
        <authorList>
            <consortium name="US DOE Joint Genome Institute (JGI-PGF)"/>
            <person name="Walter F."/>
            <person name="Albersmeier A."/>
            <person name="Kalinowski J."/>
            <person name="Ruckert C."/>
        </authorList>
    </citation>
    <scope>NUCLEOTIDE SEQUENCE</scope>
    <source>
        <strain evidence="9">NBRC 108769</strain>
    </source>
</reference>
<dbReference type="InterPro" id="IPR036849">
    <property type="entry name" value="Enolase-like_C_sf"/>
</dbReference>
<dbReference type="CDD" id="cd03319">
    <property type="entry name" value="L-Ala-DL-Glu_epimerase"/>
    <property type="match status" value="1"/>
</dbReference>
<dbReference type="Proteomes" id="UP001156666">
    <property type="component" value="Unassembled WGS sequence"/>
</dbReference>
<dbReference type="Pfam" id="PF02746">
    <property type="entry name" value="MR_MLE_N"/>
    <property type="match status" value="1"/>
</dbReference>
<dbReference type="InterPro" id="IPR029065">
    <property type="entry name" value="Enolase_C-like"/>
</dbReference>
<dbReference type="SMART" id="SM00922">
    <property type="entry name" value="MR_MLE"/>
    <property type="match status" value="1"/>
</dbReference>
<keyword evidence="10" id="KW-1185">Reference proteome</keyword>
<dbReference type="Gene3D" id="3.30.390.10">
    <property type="entry name" value="Enolase-like, N-terminal domain"/>
    <property type="match status" value="1"/>
</dbReference>
<evidence type="ECO:0000256" key="1">
    <source>
        <dbReference type="ARBA" id="ARBA00008031"/>
    </source>
</evidence>
<name>A0AA37SKK2_9BACT</name>